<dbReference type="PRINTS" id="PR00449">
    <property type="entry name" value="RASTRNSFRMNG"/>
</dbReference>
<evidence type="ECO:0000256" key="2">
    <source>
        <dbReference type="ARBA" id="ARBA00022741"/>
    </source>
</evidence>
<evidence type="ECO:0000313" key="5">
    <source>
        <dbReference type="EMBL" id="RIB16419.1"/>
    </source>
</evidence>
<dbReference type="Gene3D" id="3.40.50.300">
    <property type="entry name" value="P-loop containing nucleotide triphosphate hydrolases"/>
    <property type="match status" value="1"/>
</dbReference>
<accession>A0A397V681</accession>
<keyword evidence="3" id="KW-0342">GTP-binding</keyword>
<dbReference type="SMART" id="SM00175">
    <property type="entry name" value="RAB"/>
    <property type="match status" value="1"/>
</dbReference>
<proteinExistence type="predicted"/>
<dbReference type="Pfam" id="PF00071">
    <property type="entry name" value="Ras"/>
    <property type="match status" value="1"/>
</dbReference>
<dbReference type="NCBIfam" id="TIGR00231">
    <property type="entry name" value="small_GTP"/>
    <property type="match status" value="1"/>
</dbReference>
<evidence type="ECO:0000256" key="1">
    <source>
        <dbReference type="ARBA" id="ARBA00004370"/>
    </source>
</evidence>
<evidence type="ECO:0000256" key="4">
    <source>
        <dbReference type="ARBA" id="ARBA00023136"/>
    </source>
</evidence>
<evidence type="ECO:0000256" key="3">
    <source>
        <dbReference type="ARBA" id="ARBA00023134"/>
    </source>
</evidence>
<keyword evidence="6" id="KW-1185">Reference proteome</keyword>
<dbReference type="SMART" id="SM00173">
    <property type="entry name" value="RAS"/>
    <property type="match status" value="1"/>
</dbReference>
<gene>
    <name evidence="5" type="ORF">C2G38_2132047</name>
</gene>
<dbReference type="SMART" id="SM00174">
    <property type="entry name" value="RHO"/>
    <property type="match status" value="1"/>
</dbReference>
<dbReference type="GO" id="GO:0007264">
    <property type="term" value="P:small GTPase-mediated signal transduction"/>
    <property type="evidence" value="ECO:0007669"/>
    <property type="project" value="InterPro"/>
</dbReference>
<dbReference type="STRING" id="44941.A0A397V681"/>
<dbReference type="OrthoDB" id="8830751at2759"/>
<dbReference type="FunFam" id="3.40.50.300:FF:002060">
    <property type="entry name" value="Rho family GTPase"/>
    <property type="match status" value="1"/>
</dbReference>
<keyword evidence="4" id="KW-0472">Membrane</keyword>
<dbReference type="GO" id="GO:0005525">
    <property type="term" value="F:GTP binding"/>
    <property type="evidence" value="ECO:0007669"/>
    <property type="project" value="UniProtKB-KW"/>
</dbReference>
<evidence type="ECO:0000313" key="6">
    <source>
        <dbReference type="Proteomes" id="UP000266673"/>
    </source>
</evidence>
<dbReference type="Proteomes" id="UP000266673">
    <property type="component" value="Unassembled WGS sequence"/>
</dbReference>
<dbReference type="InterPro" id="IPR027417">
    <property type="entry name" value="P-loop_NTPase"/>
</dbReference>
<dbReference type="PROSITE" id="PS51419">
    <property type="entry name" value="RAB"/>
    <property type="match status" value="1"/>
</dbReference>
<dbReference type="GO" id="GO:0003924">
    <property type="term" value="F:GTPase activity"/>
    <property type="evidence" value="ECO:0007669"/>
    <property type="project" value="InterPro"/>
</dbReference>
<organism evidence="5 6">
    <name type="scientific">Gigaspora rosea</name>
    <dbReference type="NCBI Taxonomy" id="44941"/>
    <lineage>
        <taxon>Eukaryota</taxon>
        <taxon>Fungi</taxon>
        <taxon>Fungi incertae sedis</taxon>
        <taxon>Mucoromycota</taxon>
        <taxon>Glomeromycotina</taxon>
        <taxon>Glomeromycetes</taxon>
        <taxon>Diversisporales</taxon>
        <taxon>Gigasporaceae</taxon>
        <taxon>Gigaspora</taxon>
    </lineage>
</organism>
<name>A0A397V681_9GLOM</name>
<comment type="caution">
    <text evidence="5">The sequence shown here is derived from an EMBL/GenBank/DDBJ whole genome shotgun (WGS) entry which is preliminary data.</text>
</comment>
<sequence>MRIKCVVIGDTCVGKVLENCLKNVIIGDEPCSLEFWDTSGSEDYYRLHPLSYDQTDVFLICFSVVVPDSFDNIKITWFPEMQRYCPGIPFLIVGTKIDLRDDPLEIRELSRYSQRPIISEQGRKLAQELGAIKYVECSAVTQEGLENVFDEFTNLKPASSKCCIYK</sequence>
<dbReference type="AlphaFoldDB" id="A0A397V681"/>
<dbReference type="InterPro" id="IPR003578">
    <property type="entry name" value="Small_GTPase_Rho"/>
</dbReference>
<keyword evidence="5" id="KW-0378">Hydrolase</keyword>
<dbReference type="GO" id="GO:0016020">
    <property type="term" value="C:membrane"/>
    <property type="evidence" value="ECO:0007669"/>
    <property type="project" value="UniProtKB-SubCell"/>
</dbReference>
<protein>
    <submittedName>
        <fullName evidence="5">P-loop containing nucleoside triphosphate hydrolase protein</fullName>
    </submittedName>
</protein>
<dbReference type="EMBL" id="QKWP01000677">
    <property type="protein sequence ID" value="RIB16419.1"/>
    <property type="molecule type" value="Genomic_DNA"/>
</dbReference>
<keyword evidence="2" id="KW-0547">Nucleotide-binding</keyword>
<dbReference type="PROSITE" id="PS51420">
    <property type="entry name" value="RHO"/>
    <property type="match status" value="1"/>
</dbReference>
<dbReference type="SUPFAM" id="SSF52540">
    <property type="entry name" value="P-loop containing nucleoside triphosphate hydrolases"/>
    <property type="match status" value="1"/>
</dbReference>
<dbReference type="PROSITE" id="PS51421">
    <property type="entry name" value="RAS"/>
    <property type="match status" value="1"/>
</dbReference>
<dbReference type="InterPro" id="IPR005225">
    <property type="entry name" value="Small_GTP-bd"/>
</dbReference>
<reference evidence="5 6" key="1">
    <citation type="submission" date="2018-06" db="EMBL/GenBank/DDBJ databases">
        <title>Comparative genomics reveals the genomic features of Rhizophagus irregularis, R. cerebriforme, R. diaphanum and Gigaspora rosea, and their symbiotic lifestyle signature.</title>
        <authorList>
            <person name="Morin E."/>
            <person name="San Clemente H."/>
            <person name="Chen E.C.H."/>
            <person name="De La Providencia I."/>
            <person name="Hainaut M."/>
            <person name="Kuo A."/>
            <person name="Kohler A."/>
            <person name="Murat C."/>
            <person name="Tang N."/>
            <person name="Roy S."/>
            <person name="Loubradou J."/>
            <person name="Henrissat B."/>
            <person name="Grigoriev I.V."/>
            <person name="Corradi N."/>
            <person name="Roux C."/>
            <person name="Martin F.M."/>
        </authorList>
    </citation>
    <scope>NUCLEOTIDE SEQUENCE [LARGE SCALE GENOMIC DNA]</scope>
    <source>
        <strain evidence="5 6">DAOM 194757</strain>
    </source>
</reference>
<dbReference type="PANTHER" id="PTHR24072">
    <property type="entry name" value="RHO FAMILY GTPASE"/>
    <property type="match status" value="1"/>
</dbReference>
<comment type="subcellular location">
    <subcellularLocation>
        <location evidence="1">Membrane</location>
    </subcellularLocation>
</comment>
<dbReference type="InterPro" id="IPR001806">
    <property type="entry name" value="Small_GTPase"/>
</dbReference>